<sequence>MANATTTIETNEFIPEVSGKRERYRDSGTVVSITHRNPSSDTGIHTSKRHTFTTNRRGFSKGLYSSKVVRHRPEVNKTNFDANLLKPLDYFVPRPRAFVPLYCKEVHDFGILCDCKRHNQNPATFAGG</sequence>
<keyword evidence="2" id="KW-1185">Reference proteome</keyword>
<proteinExistence type="predicted"/>
<dbReference type="AlphaFoldDB" id="A0A4C1ZPW6"/>
<dbReference type="EMBL" id="BGZK01001987">
    <property type="protein sequence ID" value="GBP89263.1"/>
    <property type="molecule type" value="Genomic_DNA"/>
</dbReference>
<evidence type="ECO:0000313" key="1">
    <source>
        <dbReference type="EMBL" id="GBP89263.1"/>
    </source>
</evidence>
<organism evidence="1 2">
    <name type="scientific">Eumeta variegata</name>
    <name type="common">Bagworm moth</name>
    <name type="synonym">Eumeta japonica</name>
    <dbReference type="NCBI Taxonomy" id="151549"/>
    <lineage>
        <taxon>Eukaryota</taxon>
        <taxon>Metazoa</taxon>
        <taxon>Ecdysozoa</taxon>
        <taxon>Arthropoda</taxon>
        <taxon>Hexapoda</taxon>
        <taxon>Insecta</taxon>
        <taxon>Pterygota</taxon>
        <taxon>Neoptera</taxon>
        <taxon>Endopterygota</taxon>
        <taxon>Lepidoptera</taxon>
        <taxon>Glossata</taxon>
        <taxon>Ditrysia</taxon>
        <taxon>Tineoidea</taxon>
        <taxon>Psychidae</taxon>
        <taxon>Oiketicinae</taxon>
        <taxon>Eumeta</taxon>
    </lineage>
</organism>
<protein>
    <submittedName>
        <fullName evidence="1">Uncharacterized protein</fullName>
    </submittedName>
</protein>
<dbReference type="Proteomes" id="UP000299102">
    <property type="component" value="Unassembled WGS sequence"/>
</dbReference>
<comment type="caution">
    <text evidence="1">The sequence shown here is derived from an EMBL/GenBank/DDBJ whole genome shotgun (WGS) entry which is preliminary data.</text>
</comment>
<name>A0A4C1ZPW6_EUMVA</name>
<accession>A0A4C1ZPW6</accession>
<evidence type="ECO:0000313" key="2">
    <source>
        <dbReference type="Proteomes" id="UP000299102"/>
    </source>
</evidence>
<reference evidence="1 2" key="1">
    <citation type="journal article" date="2019" name="Commun. Biol.">
        <title>The bagworm genome reveals a unique fibroin gene that provides high tensile strength.</title>
        <authorList>
            <person name="Kono N."/>
            <person name="Nakamura H."/>
            <person name="Ohtoshi R."/>
            <person name="Tomita M."/>
            <person name="Numata K."/>
            <person name="Arakawa K."/>
        </authorList>
    </citation>
    <scope>NUCLEOTIDE SEQUENCE [LARGE SCALE GENOMIC DNA]</scope>
</reference>
<gene>
    <name evidence="1" type="ORF">EVAR_65750_1</name>
</gene>